<dbReference type="HOGENOM" id="CLU_1751527_0_0_1"/>
<evidence type="ECO:0000256" key="3">
    <source>
        <dbReference type="ARBA" id="ARBA00022490"/>
    </source>
</evidence>
<comment type="subcellular location">
    <subcellularLocation>
        <location evidence="1">Cytoplasm</location>
    </subcellularLocation>
</comment>
<dbReference type="AlphaFoldDB" id="E9GJT4"/>
<dbReference type="InterPro" id="IPR023235">
    <property type="entry name" value="FAM105"/>
</dbReference>
<dbReference type="KEGG" id="dpx:DAPPUDRAFT_304180"/>
<protein>
    <recommendedName>
        <fullName evidence="6">OTU domain-containing protein</fullName>
    </recommendedName>
</protein>
<evidence type="ECO:0000256" key="2">
    <source>
        <dbReference type="ARBA" id="ARBA00010267"/>
    </source>
</evidence>
<comment type="similarity">
    <text evidence="2">Belongs to the peptidase C65 family. Otulin subfamily.</text>
</comment>
<keyword evidence="3" id="KW-0963">Cytoplasm</keyword>
<dbReference type="Pfam" id="PF16218">
    <property type="entry name" value="Peptidase_C101"/>
    <property type="match status" value="1"/>
</dbReference>
<evidence type="ECO:0000313" key="4">
    <source>
        <dbReference type="EMBL" id="EFX80167.1"/>
    </source>
</evidence>
<dbReference type="PANTHER" id="PTHR33662">
    <property type="entry name" value="OTU DEUBIQUITINASE WITH LINEAR LINKAGE-SPECIFICITY A-RELATED"/>
    <property type="match status" value="1"/>
</dbReference>
<dbReference type="InParanoid" id="E9GJT4"/>
<organism evidence="4 5">
    <name type="scientific">Daphnia pulex</name>
    <name type="common">Water flea</name>
    <dbReference type="NCBI Taxonomy" id="6669"/>
    <lineage>
        <taxon>Eukaryota</taxon>
        <taxon>Metazoa</taxon>
        <taxon>Ecdysozoa</taxon>
        <taxon>Arthropoda</taxon>
        <taxon>Crustacea</taxon>
        <taxon>Branchiopoda</taxon>
        <taxon>Diplostraca</taxon>
        <taxon>Cladocera</taxon>
        <taxon>Anomopoda</taxon>
        <taxon>Daphniidae</taxon>
        <taxon>Daphnia</taxon>
    </lineage>
</organism>
<dbReference type="EMBL" id="GL732548">
    <property type="protein sequence ID" value="EFX80167.1"/>
    <property type="molecule type" value="Genomic_DNA"/>
</dbReference>
<accession>E9GJT4</accession>
<dbReference type="STRING" id="6669.E9GJT4"/>
<dbReference type="GO" id="GO:0005737">
    <property type="term" value="C:cytoplasm"/>
    <property type="evidence" value="ECO:0007669"/>
    <property type="project" value="UniProtKB-SubCell"/>
</dbReference>
<dbReference type="eggNOG" id="ENOG502QTB8">
    <property type="taxonomic scope" value="Eukaryota"/>
</dbReference>
<dbReference type="OMA" id="FALHARI"/>
<gene>
    <name evidence="4" type="ORF">DAPPUDRAFT_304180</name>
</gene>
<evidence type="ECO:0000313" key="5">
    <source>
        <dbReference type="Proteomes" id="UP000000305"/>
    </source>
</evidence>
<evidence type="ECO:0008006" key="6">
    <source>
        <dbReference type="Google" id="ProtNLM"/>
    </source>
</evidence>
<dbReference type="PANTHER" id="PTHR33662:SF3">
    <property type="entry name" value="FIBROUS SHEATH CABYR-BINDING PROTEIN-LIKE-RELATED"/>
    <property type="match status" value="1"/>
</dbReference>
<sequence length="149" mass="16585">MEDLASENDPLEALVSRLNADLVLDTQLMEALKLHMLSAALNLNLADSLGDSFPLFALGLFSRPDSKNVKGLAMNYLNPIGDSTTLQRAEYYLLGFALHARIDVYRPTTMNLDGQDNVDLHTSYPDFESSNNLISIIEEDERHYSVPVP</sequence>
<dbReference type="Proteomes" id="UP000000305">
    <property type="component" value="Unassembled WGS sequence"/>
</dbReference>
<evidence type="ECO:0000256" key="1">
    <source>
        <dbReference type="ARBA" id="ARBA00004496"/>
    </source>
</evidence>
<name>E9GJT4_DAPPU</name>
<dbReference type="PhylomeDB" id="E9GJT4"/>
<reference evidence="4 5" key="1">
    <citation type="journal article" date="2011" name="Science">
        <title>The ecoresponsive genome of Daphnia pulex.</title>
        <authorList>
            <person name="Colbourne J.K."/>
            <person name="Pfrender M.E."/>
            <person name="Gilbert D."/>
            <person name="Thomas W.K."/>
            <person name="Tucker A."/>
            <person name="Oakley T.H."/>
            <person name="Tokishita S."/>
            <person name="Aerts A."/>
            <person name="Arnold G.J."/>
            <person name="Basu M.K."/>
            <person name="Bauer D.J."/>
            <person name="Caceres C.E."/>
            <person name="Carmel L."/>
            <person name="Casola C."/>
            <person name="Choi J.H."/>
            <person name="Detter J.C."/>
            <person name="Dong Q."/>
            <person name="Dusheyko S."/>
            <person name="Eads B.D."/>
            <person name="Frohlich T."/>
            <person name="Geiler-Samerotte K.A."/>
            <person name="Gerlach D."/>
            <person name="Hatcher P."/>
            <person name="Jogdeo S."/>
            <person name="Krijgsveld J."/>
            <person name="Kriventseva E.V."/>
            <person name="Kultz D."/>
            <person name="Laforsch C."/>
            <person name="Lindquist E."/>
            <person name="Lopez J."/>
            <person name="Manak J.R."/>
            <person name="Muller J."/>
            <person name="Pangilinan J."/>
            <person name="Patwardhan R.P."/>
            <person name="Pitluck S."/>
            <person name="Pritham E.J."/>
            <person name="Rechtsteiner A."/>
            <person name="Rho M."/>
            <person name="Rogozin I.B."/>
            <person name="Sakarya O."/>
            <person name="Salamov A."/>
            <person name="Schaack S."/>
            <person name="Shapiro H."/>
            <person name="Shiga Y."/>
            <person name="Skalitzky C."/>
            <person name="Smith Z."/>
            <person name="Souvorov A."/>
            <person name="Sung W."/>
            <person name="Tang Z."/>
            <person name="Tsuchiya D."/>
            <person name="Tu H."/>
            <person name="Vos H."/>
            <person name="Wang M."/>
            <person name="Wolf Y.I."/>
            <person name="Yamagata H."/>
            <person name="Yamada T."/>
            <person name="Ye Y."/>
            <person name="Shaw J.R."/>
            <person name="Andrews J."/>
            <person name="Crease T.J."/>
            <person name="Tang H."/>
            <person name="Lucas S.M."/>
            <person name="Robertson H.M."/>
            <person name="Bork P."/>
            <person name="Koonin E.V."/>
            <person name="Zdobnov E.M."/>
            <person name="Grigoriev I.V."/>
            <person name="Lynch M."/>
            <person name="Boore J.L."/>
        </authorList>
    </citation>
    <scope>NUCLEOTIDE SEQUENCE [LARGE SCALE GENOMIC DNA]</scope>
</reference>
<keyword evidence="5" id="KW-1185">Reference proteome</keyword>
<dbReference type="PRINTS" id="PR02055">
    <property type="entry name" value="PROTEINF105"/>
</dbReference>
<proteinExistence type="inferred from homology"/>
<dbReference type="OrthoDB" id="6288034at2759"/>